<dbReference type="RefSeq" id="WP_034439563.1">
    <property type="nucleotide sequence ID" value="NZ_CAACYI010000001.1"/>
</dbReference>
<protein>
    <recommendedName>
        <fullName evidence="3 4">N5-carboxyaminoimidazole ribonucleotide mutase</fullName>
        <shortName evidence="3 4">N5-CAIR mutase</shortName>
        <ecNumber evidence="3 4">5.4.99.18</ecNumber>
    </recommendedName>
    <alternativeName>
        <fullName evidence="3">5-(carboxyamino)imidazole ribonucleotide mutase</fullName>
    </alternativeName>
</protein>
<dbReference type="SMART" id="SM01001">
    <property type="entry name" value="AIRC"/>
    <property type="match status" value="1"/>
</dbReference>
<keyword evidence="2 3" id="KW-0413">Isomerase</keyword>
<dbReference type="Pfam" id="PF00731">
    <property type="entry name" value="AIRC"/>
    <property type="match status" value="1"/>
</dbReference>
<dbReference type="SUPFAM" id="SSF52255">
    <property type="entry name" value="N5-CAIR mutase (phosphoribosylaminoimidazole carboxylase, PurE)"/>
    <property type="match status" value="1"/>
</dbReference>
<evidence type="ECO:0000313" key="8">
    <source>
        <dbReference type="Proteomes" id="UP000377798"/>
    </source>
</evidence>
<evidence type="ECO:0000259" key="6">
    <source>
        <dbReference type="SMART" id="SM01001"/>
    </source>
</evidence>
<evidence type="ECO:0000256" key="3">
    <source>
        <dbReference type="HAMAP-Rule" id="MF_01929"/>
    </source>
</evidence>
<evidence type="ECO:0000313" key="7">
    <source>
        <dbReference type="EMBL" id="VFB16217.1"/>
    </source>
</evidence>
<comment type="similarity">
    <text evidence="3">Belongs to the AIR carboxylase family. Class I subfamily.</text>
</comment>
<accession>A0A8H2M437</accession>
<dbReference type="EMBL" id="CAACYI010000001">
    <property type="protein sequence ID" value="VFB16217.1"/>
    <property type="molecule type" value="Genomic_DNA"/>
</dbReference>
<dbReference type="InterPro" id="IPR000031">
    <property type="entry name" value="PurE_dom"/>
</dbReference>
<organism evidence="7 8">
    <name type="scientific">Urinicoccus massiliensis</name>
    <dbReference type="NCBI Taxonomy" id="1723382"/>
    <lineage>
        <taxon>Bacteria</taxon>
        <taxon>Bacillati</taxon>
        <taxon>Bacillota</taxon>
        <taxon>Tissierellia</taxon>
        <taxon>Tissierellales</taxon>
        <taxon>Peptoniphilaceae</taxon>
        <taxon>Urinicoccus</taxon>
    </lineage>
</organism>
<feature type="binding site" evidence="3 5">
    <location>
        <position position="39"/>
    </location>
    <ligand>
        <name>substrate</name>
    </ligand>
</feature>
<dbReference type="NCBIfam" id="TIGR01162">
    <property type="entry name" value="purE"/>
    <property type="match status" value="1"/>
</dbReference>
<evidence type="ECO:0000256" key="4">
    <source>
        <dbReference type="PIRNR" id="PIRNR001338"/>
    </source>
</evidence>
<dbReference type="PIRSF" id="PIRSF001338">
    <property type="entry name" value="AIR_carboxylase"/>
    <property type="match status" value="1"/>
</dbReference>
<evidence type="ECO:0000256" key="2">
    <source>
        <dbReference type="ARBA" id="ARBA00023235"/>
    </source>
</evidence>
<dbReference type="HAMAP" id="MF_01929">
    <property type="entry name" value="PurE_classI"/>
    <property type="match status" value="1"/>
</dbReference>
<dbReference type="InterPro" id="IPR024694">
    <property type="entry name" value="PurE_prokaryotes"/>
</dbReference>
<reference evidence="7 8" key="1">
    <citation type="submission" date="2019-02" db="EMBL/GenBank/DDBJ databases">
        <authorList>
            <consortium name="Pathogen Informatics"/>
        </authorList>
    </citation>
    <scope>NUCLEOTIDE SEQUENCE [LARGE SCALE GENOMIC DNA]</scope>
    <source>
        <strain evidence="7 8">3012STDY7089603</strain>
    </source>
</reference>
<name>A0A8H2M437_9FIRM</name>
<dbReference type="PANTHER" id="PTHR23046:SF2">
    <property type="entry name" value="PHOSPHORIBOSYLAMINOIMIDAZOLE CARBOXYLASE"/>
    <property type="match status" value="1"/>
</dbReference>
<dbReference type="GO" id="GO:0006189">
    <property type="term" value="P:'de novo' IMP biosynthetic process"/>
    <property type="evidence" value="ECO:0007669"/>
    <property type="project" value="UniProtKB-UniRule"/>
</dbReference>
<comment type="pathway">
    <text evidence="3 4">Purine metabolism; IMP biosynthesis via de novo pathway; 5-amino-1-(5-phospho-D-ribosyl)imidazole-4-carboxylate from 5-amino-1-(5-phospho-D-ribosyl)imidazole (N5-CAIR route): step 2/2.</text>
</comment>
<dbReference type="AlphaFoldDB" id="A0A8H2M437"/>
<feature type="domain" description="PurE" evidence="6">
    <location>
        <begin position="1"/>
        <end position="149"/>
    </location>
</feature>
<proteinExistence type="inferred from homology"/>
<sequence length="156" mass="16214">MKVAIIMGSISDRNIAEGVQKMLDKFGVAYDTKVISAHRTPYAASEFASKAEEEGYGVIIGIAGKAAHLSGVLAAYTTLPVIGVPVAGSVEGLDALLATVQMPTGVPVATVAINGGKNAGILATEILAVADKSLREKLRAYKEELAAEVDEMNKEL</sequence>
<keyword evidence="1 3" id="KW-0658">Purine biosynthesis</keyword>
<dbReference type="InterPro" id="IPR033747">
    <property type="entry name" value="PurE_ClassI"/>
</dbReference>
<dbReference type="Proteomes" id="UP000377798">
    <property type="component" value="Unassembled WGS sequence"/>
</dbReference>
<dbReference type="Gene3D" id="3.40.50.1970">
    <property type="match status" value="1"/>
</dbReference>
<evidence type="ECO:0000256" key="1">
    <source>
        <dbReference type="ARBA" id="ARBA00022755"/>
    </source>
</evidence>
<dbReference type="UniPathway" id="UPA00074">
    <property type="reaction ID" value="UER00943"/>
</dbReference>
<dbReference type="PANTHER" id="PTHR23046">
    <property type="entry name" value="PHOSPHORIBOSYLAMINOIMIDAZOLE CARBOXYLASE CATALYTIC SUBUNIT"/>
    <property type="match status" value="1"/>
</dbReference>
<gene>
    <name evidence="3 7" type="primary">purE</name>
    <name evidence="7" type="ORF">NCTC13150_00735</name>
</gene>
<comment type="catalytic activity">
    <reaction evidence="3 4">
        <text>5-carboxyamino-1-(5-phospho-D-ribosyl)imidazole + H(+) = 5-amino-1-(5-phospho-D-ribosyl)imidazole-4-carboxylate</text>
        <dbReference type="Rhea" id="RHEA:13193"/>
        <dbReference type="ChEBI" id="CHEBI:15378"/>
        <dbReference type="ChEBI" id="CHEBI:58730"/>
        <dbReference type="ChEBI" id="CHEBI:77657"/>
        <dbReference type="EC" id="5.4.99.18"/>
    </reaction>
</comment>
<feature type="binding site" evidence="3 5">
    <location>
        <position position="9"/>
    </location>
    <ligand>
        <name>substrate</name>
    </ligand>
</feature>
<feature type="binding site" evidence="3 5">
    <location>
        <position position="12"/>
    </location>
    <ligand>
        <name>substrate</name>
    </ligand>
</feature>
<keyword evidence="8" id="KW-1185">Reference proteome</keyword>
<comment type="caution">
    <text evidence="7">The sequence shown here is derived from an EMBL/GenBank/DDBJ whole genome shotgun (WGS) entry which is preliminary data.</text>
</comment>
<dbReference type="GO" id="GO:0034023">
    <property type="term" value="F:5-(carboxyamino)imidazole ribonucleotide mutase activity"/>
    <property type="evidence" value="ECO:0007669"/>
    <property type="project" value="UniProtKB-UniRule"/>
</dbReference>
<dbReference type="EC" id="5.4.99.18" evidence="3 4"/>
<comment type="function">
    <text evidence="3 4">Catalyzes the conversion of N5-carboxyaminoimidazole ribonucleotide (N5-CAIR) to 4-carboxy-5-aminoimidazole ribonucleotide (CAIR).</text>
</comment>
<evidence type="ECO:0000256" key="5">
    <source>
        <dbReference type="PIRSR" id="PIRSR001338-1"/>
    </source>
</evidence>